<dbReference type="GO" id="GO:0000329">
    <property type="term" value="C:fungal-type vacuole membrane"/>
    <property type="evidence" value="ECO:0007669"/>
    <property type="project" value="TreeGrafter"/>
</dbReference>
<dbReference type="InterPro" id="IPR036259">
    <property type="entry name" value="MFS_trans_sf"/>
</dbReference>
<dbReference type="OrthoDB" id="6770063at2759"/>
<reference evidence="7 8" key="1">
    <citation type="journal article" date="2016" name="PLoS Pathog.">
        <title>Biosynthesis of antibiotic leucinostatins in bio-control fungus Purpureocillium lilacinum and their inhibition on phytophthora revealed by genome mining.</title>
        <authorList>
            <person name="Wang G."/>
            <person name="Liu Z."/>
            <person name="Lin R."/>
            <person name="Li E."/>
            <person name="Mao Z."/>
            <person name="Ling J."/>
            <person name="Yang Y."/>
            <person name="Yin W.B."/>
            <person name="Xie B."/>
        </authorList>
    </citation>
    <scope>NUCLEOTIDE SEQUENCE [LARGE SCALE GENOMIC DNA]</scope>
    <source>
        <strain evidence="7">170</strain>
    </source>
</reference>
<dbReference type="GO" id="GO:0015174">
    <property type="term" value="F:basic amino acid transmembrane transporter activity"/>
    <property type="evidence" value="ECO:0007669"/>
    <property type="project" value="TreeGrafter"/>
</dbReference>
<name>A0A179FIH3_METCM</name>
<dbReference type="PANTHER" id="PTHR23501:SF33">
    <property type="entry name" value="MAJOR FACILITATOR SUPERFAMILY (MFS) PROFILE DOMAIN-CONTAINING PROTEIN"/>
    <property type="match status" value="1"/>
</dbReference>
<keyword evidence="3 5" id="KW-1133">Transmembrane helix</keyword>
<feature type="transmembrane region" description="Helical" evidence="5">
    <location>
        <begin position="184"/>
        <end position="202"/>
    </location>
</feature>
<evidence type="ECO:0000256" key="2">
    <source>
        <dbReference type="ARBA" id="ARBA00022692"/>
    </source>
</evidence>
<dbReference type="EMBL" id="LSBJ02000005">
    <property type="protein sequence ID" value="OAQ65227.2"/>
    <property type="molecule type" value="Genomic_DNA"/>
</dbReference>
<protein>
    <submittedName>
        <fullName evidence="7">MFS transporter</fullName>
    </submittedName>
</protein>
<dbReference type="SUPFAM" id="SSF103473">
    <property type="entry name" value="MFS general substrate transporter"/>
    <property type="match status" value="2"/>
</dbReference>
<keyword evidence="2 5" id="KW-0812">Transmembrane</keyword>
<proteinExistence type="predicted"/>
<feature type="transmembrane region" description="Helical" evidence="5">
    <location>
        <begin position="222"/>
        <end position="240"/>
    </location>
</feature>
<keyword evidence="4 5" id="KW-0472">Membrane</keyword>
<comment type="caution">
    <text evidence="7">The sequence shown here is derived from an EMBL/GenBank/DDBJ whole genome shotgun (WGS) entry which is preliminary data.</text>
</comment>
<sequence>MYRRLCDNFGSLRSLLVAYGTFCVGSTLCGIGQTYWQVILGRIIAGCGASGMVALASVIITEIADPADVAVLRSYVNLVSTIGLSGGGPLGGFLAASIGWRWLFLGQVPIAIACGLLIALDPSVNLPQLDREAEQQRQGSENDMEDTPTVLAFDFPGAVTLAIATASLLAAIDLQNSLSWGHPLVYSLIIAGVLSTVAFLILETFPGNRELLMPLKLLRTEIGAFCAGQLLIVASGYGFVSQIAPYFANTQGASDAEGGGRTVPFSTGNAVGALLAGQIIKRQD</sequence>
<feature type="domain" description="Major facilitator superfamily (MFS) profile" evidence="6">
    <location>
        <begin position="1"/>
        <end position="284"/>
    </location>
</feature>
<feature type="transmembrane region" description="Helical" evidence="5">
    <location>
        <begin position="102"/>
        <end position="120"/>
    </location>
</feature>
<dbReference type="KEGG" id="pchm:VFPPC_06375"/>
<dbReference type="InterPro" id="IPR011701">
    <property type="entry name" value="MFS"/>
</dbReference>
<accession>A0A179FIH3</accession>
<evidence type="ECO:0000313" key="8">
    <source>
        <dbReference type="Proteomes" id="UP000078397"/>
    </source>
</evidence>
<evidence type="ECO:0000256" key="5">
    <source>
        <dbReference type="SAM" id="Phobius"/>
    </source>
</evidence>
<dbReference type="Pfam" id="PF07690">
    <property type="entry name" value="MFS_1"/>
    <property type="match status" value="1"/>
</dbReference>
<dbReference type="Gene3D" id="1.20.1250.20">
    <property type="entry name" value="MFS general substrate transporter like domains"/>
    <property type="match status" value="1"/>
</dbReference>
<feature type="transmembrane region" description="Helical" evidence="5">
    <location>
        <begin position="43"/>
        <end position="63"/>
    </location>
</feature>
<keyword evidence="8" id="KW-1185">Reference proteome</keyword>
<evidence type="ECO:0000313" key="7">
    <source>
        <dbReference type="EMBL" id="OAQ65227.2"/>
    </source>
</evidence>
<dbReference type="PANTHER" id="PTHR23501">
    <property type="entry name" value="MAJOR FACILITATOR SUPERFAMILY"/>
    <property type="match status" value="1"/>
</dbReference>
<feature type="transmembrane region" description="Helical" evidence="5">
    <location>
        <begin position="75"/>
        <end position="95"/>
    </location>
</feature>
<dbReference type="RefSeq" id="XP_022284320.1">
    <property type="nucleotide sequence ID" value="XM_022428507.1"/>
</dbReference>
<dbReference type="AlphaFoldDB" id="A0A179FIH3"/>
<dbReference type="PROSITE" id="PS50850">
    <property type="entry name" value="MFS"/>
    <property type="match status" value="1"/>
</dbReference>
<evidence type="ECO:0000259" key="6">
    <source>
        <dbReference type="PROSITE" id="PS50850"/>
    </source>
</evidence>
<evidence type="ECO:0000256" key="1">
    <source>
        <dbReference type="ARBA" id="ARBA00004141"/>
    </source>
</evidence>
<evidence type="ECO:0000256" key="4">
    <source>
        <dbReference type="ARBA" id="ARBA00023136"/>
    </source>
</evidence>
<dbReference type="GeneID" id="28849411"/>
<dbReference type="Proteomes" id="UP000078397">
    <property type="component" value="Unassembled WGS sequence"/>
</dbReference>
<gene>
    <name evidence="7" type="ORF">VFPPC_06375</name>
</gene>
<organism evidence="7 8">
    <name type="scientific">Pochonia chlamydosporia 170</name>
    <dbReference type="NCBI Taxonomy" id="1380566"/>
    <lineage>
        <taxon>Eukaryota</taxon>
        <taxon>Fungi</taxon>
        <taxon>Dikarya</taxon>
        <taxon>Ascomycota</taxon>
        <taxon>Pezizomycotina</taxon>
        <taxon>Sordariomycetes</taxon>
        <taxon>Hypocreomycetidae</taxon>
        <taxon>Hypocreales</taxon>
        <taxon>Clavicipitaceae</taxon>
        <taxon>Pochonia</taxon>
    </lineage>
</organism>
<feature type="transmembrane region" description="Helical" evidence="5">
    <location>
        <begin position="150"/>
        <end position="172"/>
    </location>
</feature>
<comment type="subcellular location">
    <subcellularLocation>
        <location evidence="1">Membrane</location>
        <topology evidence="1">Multi-pass membrane protein</topology>
    </subcellularLocation>
</comment>
<evidence type="ECO:0000256" key="3">
    <source>
        <dbReference type="ARBA" id="ARBA00022989"/>
    </source>
</evidence>
<dbReference type="STRING" id="1380566.A0A179FIH3"/>
<feature type="transmembrane region" description="Helical" evidence="5">
    <location>
        <begin position="12"/>
        <end position="31"/>
    </location>
</feature>
<dbReference type="InterPro" id="IPR020846">
    <property type="entry name" value="MFS_dom"/>
</dbReference>